<dbReference type="InterPro" id="IPR045263">
    <property type="entry name" value="GLUT"/>
</dbReference>
<feature type="transmembrane region" description="Helical" evidence="5">
    <location>
        <begin position="196"/>
        <end position="214"/>
    </location>
</feature>
<dbReference type="eggNOG" id="KOG0569">
    <property type="taxonomic scope" value="Eukaryota"/>
</dbReference>
<dbReference type="InterPro" id="IPR003663">
    <property type="entry name" value="Sugar/inositol_transpt"/>
</dbReference>
<reference evidence="8" key="1">
    <citation type="submission" date="2016-11" db="UniProtKB">
        <authorList>
            <consortium name="WormBaseParasite"/>
        </authorList>
    </citation>
    <scope>IDENTIFICATION</scope>
</reference>
<evidence type="ECO:0000313" key="8">
    <source>
        <dbReference type="WBParaSite" id="BXY_0036500.1"/>
    </source>
</evidence>
<dbReference type="SUPFAM" id="SSF103473">
    <property type="entry name" value="MFS general substrate transporter"/>
    <property type="match status" value="1"/>
</dbReference>
<dbReference type="PROSITE" id="PS50850">
    <property type="entry name" value="MFS"/>
    <property type="match status" value="1"/>
</dbReference>
<dbReference type="InterPro" id="IPR020846">
    <property type="entry name" value="MFS_dom"/>
</dbReference>
<accession>A0A1I7RI36</accession>
<dbReference type="GO" id="GO:0016020">
    <property type="term" value="C:membrane"/>
    <property type="evidence" value="ECO:0007669"/>
    <property type="project" value="UniProtKB-SubCell"/>
</dbReference>
<dbReference type="Pfam" id="PF00083">
    <property type="entry name" value="Sugar_tr"/>
    <property type="match status" value="1"/>
</dbReference>
<evidence type="ECO:0000256" key="1">
    <source>
        <dbReference type="ARBA" id="ARBA00004141"/>
    </source>
</evidence>
<feature type="transmembrane region" description="Helical" evidence="5">
    <location>
        <begin position="135"/>
        <end position="154"/>
    </location>
</feature>
<evidence type="ECO:0000256" key="3">
    <source>
        <dbReference type="ARBA" id="ARBA00022989"/>
    </source>
</evidence>
<sequence length="535" mass="58655">MLEVSVSKSLLRFLNHHVLAISDNEIMKLTFVPIRKMLDVSHAFREHGRLIYIILGVVVLAVAPCGYHMVALNVPTKNIQKALKAEILRDYGLTISDSAMDLLWGLIVSCQSIGALIGCLLLMPLESAFGIKNTLMLYSNGVLLCGSIFLFLSYNFNTALMLVLGRILVGIYTGLSSALAPMYVAELAPSKIKGSLGCFVHISVCFGAVLGAFFSLESFLGSEAFWNVLLFLPAIFAVIQMVICRQIPHTPNFFLAKDDTEMAAESIRFFYGFEGLSDQELMAKYRSLVTKLPPQLSFRQSIANPTNRKMIFIGMVVSATQILSGSMATVAYSTSMFNSLSIINGLVPLFPTFGALLSIFLTLPALRLVETYGRKRLLINTLIMCATATYLLCFFSLIVKGFNAGSWASFMFFVGFLLLGVGYNLGTGPVSYFIPAELVSPDSVGSALSVAVATNWTFTLLTTFLYYPLNEAVGGWSYLMFAIPTTLCIIFLNRNLPETKFPSLIQSDGVILACNVLPEYANLEESTDSFNYGTI</sequence>
<evidence type="ECO:0000259" key="6">
    <source>
        <dbReference type="PROSITE" id="PS50850"/>
    </source>
</evidence>
<dbReference type="InterPro" id="IPR005829">
    <property type="entry name" value="Sugar_transporter_CS"/>
</dbReference>
<dbReference type="PANTHER" id="PTHR23503">
    <property type="entry name" value="SOLUTE CARRIER FAMILY 2"/>
    <property type="match status" value="1"/>
</dbReference>
<keyword evidence="4 5" id="KW-0472">Membrane</keyword>
<feature type="transmembrane region" description="Helical" evidence="5">
    <location>
        <begin position="310"/>
        <end position="333"/>
    </location>
</feature>
<feature type="transmembrane region" description="Helical" evidence="5">
    <location>
        <begin position="226"/>
        <end position="244"/>
    </location>
</feature>
<dbReference type="PRINTS" id="PR00171">
    <property type="entry name" value="SUGRTRNSPORT"/>
</dbReference>
<organism evidence="7 8">
    <name type="scientific">Bursaphelenchus xylophilus</name>
    <name type="common">Pinewood nematode worm</name>
    <name type="synonym">Aphelenchoides xylophilus</name>
    <dbReference type="NCBI Taxonomy" id="6326"/>
    <lineage>
        <taxon>Eukaryota</taxon>
        <taxon>Metazoa</taxon>
        <taxon>Ecdysozoa</taxon>
        <taxon>Nematoda</taxon>
        <taxon>Chromadorea</taxon>
        <taxon>Rhabditida</taxon>
        <taxon>Tylenchina</taxon>
        <taxon>Tylenchomorpha</taxon>
        <taxon>Aphelenchoidea</taxon>
        <taxon>Aphelenchoididae</taxon>
        <taxon>Bursaphelenchus</taxon>
    </lineage>
</organism>
<dbReference type="GO" id="GO:0015149">
    <property type="term" value="F:hexose transmembrane transporter activity"/>
    <property type="evidence" value="ECO:0007669"/>
    <property type="project" value="TreeGrafter"/>
</dbReference>
<dbReference type="AlphaFoldDB" id="A0A1I7RI36"/>
<feature type="transmembrane region" description="Helical" evidence="5">
    <location>
        <begin position="378"/>
        <end position="399"/>
    </location>
</feature>
<keyword evidence="2 5" id="KW-0812">Transmembrane</keyword>
<dbReference type="InterPro" id="IPR005828">
    <property type="entry name" value="MFS_sugar_transport-like"/>
</dbReference>
<feature type="transmembrane region" description="Helical" evidence="5">
    <location>
        <begin position="102"/>
        <end position="123"/>
    </location>
</feature>
<feature type="transmembrane region" description="Helical" evidence="5">
    <location>
        <begin position="447"/>
        <end position="467"/>
    </location>
</feature>
<evidence type="ECO:0000256" key="5">
    <source>
        <dbReference type="SAM" id="Phobius"/>
    </source>
</evidence>
<feature type="transmembrane region" description="Helical" evidence="5">
    <location>
        <begin position="473"/>
        <end position="492"/>
    </location>
</feature>
<keyword evidence="3 5" id="KW-1133">Transmembrane helix</keyword>
<proteinExistence type="predicted"/>
<evidence type="ECO:0000256" key="4">
    <source>
        <dbReference type="ARBA" id="ARBA00023136"/>
    </source>
</evidence>
<feature type="transmembrane region" description="Helical" evidence="5">
    <location>
        <begin position="345"/>
        <end position="366"/>
    </location>
</feature>
<evidence type="ECO:0000313" key="7">
    <source>
        <dbReference type="Proteomes" id="UP000095284"/>
    </source>
</evidence>
<dbReference type="WBParaSite" id="BXY_0036500.1">
    <property type="protein sequence ID" value="BXY_0036500.1"/>
    <property type="gene ID" value="BXY_0036500"/>
</dbReference>
<dbReference type="Proteomes" id="UP000095284">
    <property type="component" value="Unplaced"/>
</dbReference>
<feature type="transmembrane region" description="Helical" evidence="5">
    <location>
        <begin position="160"/>
        <end position="184"/>
    </location>
</feature>
<dbReference type="PROSITE" id="PS00217">
    <property type="entry name" value="SUGAR_TRANSPORT_2"/>
    <property type="match status" value="1"/>
</dbReference>
<feature type="transmembrane region" description="Helical" evidence="5">
    <location>
        <begin position="405"/>
        <end position="426"/>
    </location>
</feature>
<evidence type="ECO:0000256" key="2">
    <source>
        <dbReference type="ARBA" id="ARBA00022692"/>
    </source>
</evidence>
<feature type="transmembrane region" description="Helical" evidence="5">
    <location>
        <begin position="50"/>
        <end position="70"/>
    </location>
</feature>
<comment type="subcellular location">
    <subcellularLocation>
        <location evidence="1">Membrane</location>
        <topology evidence="1">Multi-pass membrane protein</topology>
    </subcellularLocation>
</comment>
<protein>
    <submittedName>
        <fullName evidence="8">MFS domain-containing protein</fullName>
    </submittedName>
</protein>
<name>A0A1I7RI36_BURXY</name>
<dbReference type="PANTHER" id="PTHR23503:SF50">
    <property type="entry name" value="MAJOR FACILITATOR SUPERFAMILY (MFS) PROFILE DOMAIN-CONTAINING PROTEIN"/>
    <property type="match status" value="1"/>
</dbReference>
<dbReference type="InterPro" id="IPR036259">
    <property type="entry name" value="MFS_trans_sf"/>
</dbReference>
<feature type="domain" description="Major facilitator superfamily (MFS) profile" evidence="6">
    <location>
        <begin position="54"/>
        <end position="500"/>
    </location>
</feature>
<dbReference type="Gene3D" id="1.20.1250.20">
    <property type="entry name" value="MFS general substrate transporter like domains"/>
    <property type="match status" value="1"/>
</dbReference>